<dbReference type="InterPro" id="IPR004193">
    <property type="entry name" value="Glyco_hydro_13_N"/>
</dbReference>
<dbReference type="SUPFAM" id="SSF51445">
    <property type="entry name" value="(Trans)glycosidases"/>
    <property type="match status" value="1"/>
</dbReference>
<dbReference type="Gene3D" id="2.60.40.10">
    <property type="entry name" value="Immunoglobulins"/>
    <property type="match status" value="1"/>
</dbReference>
<dbReference type="Gene3D" id="2.60.40.4070">
    <property type="match status" value="1"/>
</dbReference>
<dbReference type="InterPro" id="IPR026444">
    <property type="entry name" value="Secre_tail"/>
</dbReference>
<dbReference type="AlphaFoldDB" id="A0A7V4U3R1"/>
<dbReference type="PANTHER" id="PTHR43002">
    <property type="entry name" value="GLYCOGEN DEBRANCHING ENZYME"/>
    <property type="match status" value="1"/>
</dbReference>
<organism evidence="3">
    <name type="scientific">Caldithrix abyssi</name>
    <dbReference type="NCBI Taxonomy" id="187145"/>
    <lineage>
        <taxon>Bacteria</taxon>
        <taxon>Pseudomonadati</taxon>
        <taxon>Calditrichota</taxon>
        <taxon>Calditrichia</taxon>
        <taxon>Calditrichales</taxon>
        <taxon>Calditrichaceae</taxon>
        <taxon>Caldithrix</taxon>
    </lineage>
</organism>
<dbReference type="Pfam" id="PF00128">
    <property type="entry name" value="Alpha-amylase"/>
    <property type="match status" value="1"/>
</dbReference>
<dbReference type="Gene3D" id="3.20.20.80">
    <property type="entry name" value="Glycosidases"/>
    <property type="match status" value="1"/>
</dbReference>
<dbReference type="InterPro" id="IPR017853">
    <property type="entry name" value="GH"/>
</dbReference>
<dbReference type="InterPro" id="IPR014756">
    <property type="entry name" value="Ig_E-set"/>
</dbReference>
<dbReference type="Proteomes" id="UP000885779">
    <property type="component" value="Unassembled WGS sequence"/>
</dbReference>
<protein>
    <submittedName>
        <fullName evidence="3">T9SS type A sorting domain-containing protein</fullName>
    </submittedName>
</protein>
<comment type="similarity">
    <text evidence="1">Belongs to the glycosyl hydrolase 13 family.</text>
</comment>
<evidence type="ECO:0000313" key="3">
    <source>
        <dbReference type="EMBL" id="HGY57118.1"/>
    </source>
</evidence>
<dbReference type="Pfam" id="PF02922">
    <property type="entry name" value="CBM_48"/>
    <property type="match status" value="1"/>
</dbReference>
<proteinExistence type="inferred from homology"/>
<dbReference type="Pfam" id="PF16328">
    <property type="entry name" value="DUF4961"/>
    <property type="match status" value="1"/>
</dbReference>
<accession>A0A7V4U3R1</accession>
<name>A0A7V4U3R1_CALAY</name>
<evidence type="ECO:0000259" key="2">
    <source>
        <dbReference type="SMART" id="SM00642"/>
    </source>
</evidence>
<dbReference type="InterPro" id="IPR032522">
    <property type="entry name" value="DUF4961"/>
</dbReference>
<dbReference type="NCBIfam" id="TIGR04183">
    <property type="entry name" value="Por_Secre_tail"/>
    <property type="match status" value="1"/>
</dbReference>
<evidence type="ECO:0000256" key="1">
    <source>
        <dbReference type="ARBA" id="ARBA00008061"/>
    </source>
</evidence>
<dbReference type="InterPro" id="IPR006047">
    <property type="entry name" value="GH13_cat_dom"/>
</dbReference>
<dbReference type="SUPFAM" id="SSF81296">
    <property type="entry name" value="E set domains"/>
    <property type="match status" value="1"/>
</dbReference>
<dbReference type="SMART" id="SM00642">
    <property type="entry name" value="Aamy"/>
    <property type="match status" value="1"/>
</dbReference>
<reference evidence="3" key="1">
    <citation type="journal article" date="2020" name="mSystems">
        <title>Genome- and Community-Level Interaction Insights into Carbon Utilization and Element Cycling Functions of Hydrothermarchaeota in Hydrothermal Sediment.</title>
        <authorList>
            <person name="Zhou Z."/>
            <person name="Liu Y."/>
            <person name="Xu W."/>
            <person name="Pan J."/>
            <person name="Luo Z.H."/>
            <person name="Li M."/>
        </authorList>
    </citation>
    <scope>NUCLEOTIDE SEQUENCE [LARGE SCALE GENOMIC DNA]</scope>
    <source>
        <strain evidence="3">HyVt-577</strain>
    </source>
</reference>
<dbReference type="GO" id="GO:0004553">
    <property type="term" value="F:hydrolase activity, hydrolyzing O-glycosyl compounds"/>
    <property type="evidence" value="ECO:0007669"/>
    <property type="project" value="InterPro"/>
</dbReference>
<dbReference type="CDD" id="cd11350">
    <property type="entry name" value="AmyAc_4"/>
    <property type="match status" value="1"/>
</dbReference>
<dbReference type="GO" id="GO:0005975">
    <property type="term" value="P:carbohydrate metabolic process"/>
    <property type="evidence" value="ECO:0007669"/>
    <property type="project" value="InterPro"/>
</dbReference>
<dbReference type="InterPro" id="IPR013783">
    <property type="entry name" value="Ig-like_fold"/>
</dbReference>
<comment type="caution">
    <text evidence="3">The sequence shown here is derived from an EMBL/GenBank/DDBJ whole genome shotgun (WGS) entry which is preliminary data.</text>
</comment>
<dbReference type="Pfam" id="PF18962">
    <property type="entry name" value="Por_Secre_tail"/>
    <property type="match status" value="1"/>
</dbReference>
<gene>
    <name evidence="3" type="ORF">ENK44_15525</name>
</gene>
<dbReference type="EMBL" id="DRQG01000144">
    <property type="protein sequence ID" value="HGY57118.1"/>
    <property type="molecule type" value="Genomic_DNA"/>
</dbReference>
<sequence>MNTLISKPYHKYFFIFLFSFFFSLKFLSAQVVYTEPPFASEQDSIVVYFDATKGDGGLAGYSGNDVYAHTGVITNYSTSSSDWKHVIAGWNENTDKARLTRVDTDLYKLVIGYPRQYYNMTDADEYIVKLAFVFRNSDGSVTGRDVGGADIFLELTTGFQVIVVQPEVKNSFGHPRRSPIFAGQDDSVKIAVSWSQVETQLSALRLYQGTNLLAESAQDTLYYTFHTQGYDPGFITFTATAEDSGGVSDTTTFEVLINSAVEEATRPAGIIEGINHQANATTITLCLFAPYKEFVYVIGDFNDWKVDPNYYMKRETVDDDSVYWWITLTNLSPGTEYAFQYYVDGEIRLADPYTEKVLDPWNDKYISSSTYPNLKPYPDGLTDQIVSTFKTIPDDYQWQTQDYQPPAKENLVIYELLIRDFIEAHDYKTLIDTLGYLQKLGINAIELTPITEFEGNLSWGYNPSFYFAPDKYYGPAYDLKAFVDSCHSRGMAVILDMVLNHSYGQSPFVRLYNEGEYGQPTAENPWYNVESPNPTYSWGYDFNHESPATQKLVDRINRFWLTEYKVDGFRFDFTKGFTNKPGEGWSYDASRIAILKRMADAIWQTNPNAYVILEHFTENSEERELAAYGMMPWGNSNYNYNEATMGWHDGGKSDFSWGYYGTRNWSVPNLITYMESHDEERLMAKNLKWGNSNGDYDVKELPTALQRMKMAGAFFFTWPGPKMIWQFGELGYDYHINYPGTIGGDDHRTDEKPIRWDYLQEYDRNRLYRTWAALIKLRRENEVFRSPDTQVDLDVAGAVKRIRLTHSTMSVTIVGNFDVVEKTAQPAFQHPGNWYDFFSGDTLLITSTDISMDLAAGEFHIFTDQKLETPDNDLITAIQDPRAAVADEFYLEQNYPNPFNPTTAISYRLSAVNDVELTVYNVLGQKIRTLVNEKQPAGKYTVKFNADHLSSGVYFYRLKAGTYVSQRKMLLLR</sequence>
<feature type="domain" description="Glycosyl hydrolase family 13 catalytic" evidence="2">
    <location>
        <begin position="390"/>
        <end position="778"/>
    </location>
</feature>